<proteinExistence type="predicted"/>
<sequence>MYKCEDCGASFDEPYILKDDDHASTAAGTIPYDKLCPVCKSDEILIVGSEPKCLTLTEGQYSTIRRWQRLLKERSEAQACNDDLSICENCGKKKRECECPEVLAFDILIELFPLKGTL</sequence>
<dbReference type="SUPFAM" id="SSF57802">
    <property type="entry name" value="Rubredoxin-like"/>
    <property type="match status" value="1"/>
</dbReference>
<gene>
    <name evidence="1" type="ORF">A7312_03335</name>
</gene>
<name>A0ABX2ZAK9_PAEPO</name>
<dbReference type="EMBL" id="LYND01000129">
    <property type="protein sequence ID" value="ODA08457.1"/>
    <property type="molecule type" value="Genomic_DNA"/>
</dbReference>
<evidence type="ECO:0000313" key="2">
    <source>
        <dbReference type="Proteomes" id="UP000094974"/>
    </source>
</evidence>
<accession>A0ABX2ZAK9</accession>
<comment type="caution">
    <text evidence="1">The sequence shown here is derived from an EMBL/GenBank/DDBJ whole genome shotgun (WGS) entry which is preliminary data.</text>
</comment>
<dbReference type="RefSeq" id="WP_068939744.1">
    <property type="nucleotide sequence ID" value="NZ_LYND01000129.1"/>
</dbReference>
<protein>
    <submittedName>
        <fullName evidence="1">Uncharacterized protein</fullName>
    </submittedName>
</protein>
<reference evidence="2" key="1">
    <citation type="submission" date="2016-05" db="EMBL/GenBank/DDBJ databases">
        <title>Whole genome shotgun sequencing of cultured foodborne pathogen.</title>
        <authorList>
            <person name="Zheng J."/>
            <person name="Timme R."/>
            <person name="Allard M."/>
            <person name="Strain E."/>
            <person name="Luo Y."/>
            <person name="Brown E."/>
        </authorList>
    </citation>
    <scope>NUCLEOTIDE SEQUENCE [LARGE SCALE GENOMIC DNA]</scope>
    <source>
        <strain evidence="2">CFSAN034343</strain>
    </source>
</reference>
<keyword evidence="2" id="KW-1185">Reference proteome</keyword>
<organism evidence="1 2">
    <name type="scientific">Paenibacillus polymyxa</name>
    <name type="common">Bacillus polymyxa</name>
    <dbReference type="NCBI Taxonomy" id="1406"/>
    <lineage>
        <taxon>Bacteria</taxon>
        <taxon>Bacillati</taxon>
        <taxon>Bacillota</taxon>
        <taxon>Bacilli</taxon>
        <taxon>Bacillales</taxon>
        <taxon>Paenibacillaceae</taxon>
        <taxon>Paenibacillus</taxon>
    </lineage>
</organism>
<dbReference type="Proteomes" id="UP000094974">
    <property type="component" value="Unassembled WGS sequence"/>
</dbReference>
<evidence type="ECO:0000313" key="1">
    <source>
        <dbReference type="EMBL" id="ODA08457.1"/>
    </source>
</evidence>